<proteinExistence type="predicted"/>
<evidence type="ECO:0000256" key="1">
    <source>
        <dbReference type="SAM" id="MobiDB-lite"/>
    </source>
</evidence>
<feature type="region of interest" description="Disordered" evidence="1">
    <location>
        <begin position="108"/>
        <end position="135"/>
    </location>
</feature>
<feature type="region of interest" description="Disordered" evidence="1">
    <location>
        <begin position="1"/>
        <end position="20"/>
    </location>
</feature>
<reference evidence="2" key="1">
    <citation type="journal article" date="2014" name="Int. J. Syst. Evol. Microbiol.">
        <title>Complete genome sequence of Corynebacterium casei LMG S-19264T (=DSM 44701T), isolated from a smear-ripened cheese.</title>
        <authorList>
            <consortium name="US DOE Joint Genome Institute (JGI-PGF)"/>
            <person name="Walter F."/>
            <person name="Albersmeier A."/>
            <person name="Kalinowski J."/>
            <person name="Ruckert C."/>
        </authorList>
    </citation>
    <scope>NUCLEOTIDE SEQUENCE</scope>
    <source>
        <strain evidence="2">CGMCC 4.7306</strain>
    </source>
</reference>
<reference evidence="2" key="2">
    <citation type="submission" date="2020-09" db="EMBL/GenBank/DDBJ databases">
        <authorList>
            <person name="Sun Q."/>
            <person name="Zhou Y."/>
        </authorList>
    </citation>
    <scope>NUCLEOTIDE SEQUENCE</scope>
    <source>
        <strain evidence="2">CGMCC 4.7306</strain>
    </source>
</reference>
<accession>A0A917SGS0</accession>
<keyword evidence="3" id="KW-1185">Reference proteome</keyword>
<dbReference type="EMBL" id="BMMZ01000017">
    <property type="protein sequence ID" value="GGL81693.1"/>
    <property type="molecule type" value="Genomic_DNA"/>
</dbReference>
<comment type="caution">
    <text evidence="2">The sequence shown here is derived from an EMBL/GenBank/DDBJ whole genome shotgun (WGS) entry which is preliminary data.</text>
</comment>
<dbReference type="Proteomes" id="UP000613840">
    <property type="component" value="Unassembled WGS sequence"/>
</dbReference>
<evidence type="ECO:0000313" key="3">
    <source>
        <dbReference type="Proteomes" id="UP000613840"/>
    </source>
</evidence>
<gene>
    <name evidence="2" type="ORF">GCM10011575_44980</name>
</gene>
<dbReference type="AlphaFoldDB" id="A0A917SGS0"/>
<name>A0A917SGS0_9ACTN</name>
<protein>
    <submittedName>
        <fullName evidence="2">Uncharacterized protein</fullName>
    </submittedName>
</protein>
<evidence type="ECO:0000313" key="2">
    <source>
        <dbReference type="EMBL" id="GGL81693.1"/>
    </source>
</evidence>
<sequence>MPPNTQARDPAAMSLRASTESFRRSEPWEVVEAGIGVLEQTERVAEQAGPGVQALRLRKLQGSTQPLVQRRVRRGEVGAGDEWAWQGVSEVVDVPDPLLRIIAITDRPARHPQTRPRPVGGDRPAATVGEGGRDPAVERTGALIVRRHEGETPHPGTGEVREPRRDAVTLPYRNGLAIALGELDCPPPLHEREDLGVRIQGRRIVGLRGQPVVAVQA</sequence>
<organism evidence="2 3">
    <name type="scientific">Microlunatus endophyticus</name>
    <dbReference type="NCBI Taxonomy" id="1716077"/>
    <lineage>
        <taxon>Bacteria</taxon>
        <taxon>Bacillati</taxon>
        <taxon>Actinomycetota</taxon>
        <taxon>Actinomycetes</taxon>
        <taxon>Propionibacteriales</taxon>
        <taxon>Propionibacteriaceae</taxon>
        <taxon>Microlunatus</taxon>
    </lineage>
</organism>